<dbReference type="FunFam" id="1.20.1250.20:FF:001511">
    <property type="entry name" value="Solute carrier family 2, facilitated glucose transporter member 5"/>
    <property type="match status" value="1"/>
</dbReference>
<comment type="subcellular location">
    <subcellularLocation>
        <location evidence="2">Cell membrane</location>
        <location evidence="2">Sarcolemma</location>
    </subcellularLocation>
    <subcellularLocation>
        <location evidence="3">Cell membrane</location>
        <topology evidence="3">Multi-pass membrane protein</topology>
    </subcellularLocation>
</comment>
<keyword evidence="17" id="KW-1185">Reference proteome</keyword>
<evidence type="ECO:0000256" key="14">
    <source>
        <dbReference type="SAM" id="Phobius"/>
    </source>
</evidence>
<proteinExistence type="inferred from homology"/>
<keyword evidence="7" id="KW-1003">Cell membrane</keyword>
<dbReference type="Proteomes" id="UP000265040">
    <property type="component" value="Chromosome 22"/>
</dbReference>
<protein>
    <recommendedName>
        <fullName evidence="5">Solute carrier family 2, facilitated glucose transporter member 5</fullName>
    </recommendedName>
    <alternativeName>
        <fullName evidence="13">Fructose transporter</fullName>
    </alternativeName>
    <alternativeName>
        <fullName evidence="12">Glucose transporter type 5, small intestine</fullName>
    </alternativeName>
</protein>
<keyword evidence="11 14" id="KW-0472">Membrane</keyword>
<dbReference type="GO" id="GO:0042383">
    <property type="term" value="C:sarcolemma"/>
    <property type="evidence" value="ECO:0007669"/>
    <property type="project" value="UniProtKB-SubCell"/>
</dbReference>
<dbReference type="Ensembl" id="ENSATET00000048038.2">
    <property type="protein sequence ID" value="ENSATEP00000060097.1"/>
    <property type="gene ID" value="ENSATEG00000005350.3"/>
</dbReference>
<dbReference type="InterPro" id="IPR003663">
    <property type="entry name" value="Sugar/inositol_transpt"/>
</dbReference>
<dbReference type="GO" id="GO:0046323">
    <property type="term" value="P:D-glucose import"/>
    <property type="evidence" value="ECO:0007669"/>
    <property type="project" value="TreeGrafter"/>
</dbReference>
<feature type="transmembrane region" description="Helical" evidence="14">
    <location>
        <begin position="76"/>
        <end position="99"/>
    </location>
</feature>
<accession>A0A7N6FGQ8</accession>
<evidence type="ECO:0000256" key="13">
    <source>
        <dbReference type="ARBA" id="ARBA00031099"/>
    </source>
</evidence>
<evidence type="ECO:0000256" key="7">
    <source>
        <dbReference type="ARBA" id="ARBA00022475"/>
    </source>
</evidence>
<sequence length="473" mass="51841">ITEFCLTGTLAIAVFTAALGSLQYGYSLGVINAPQKVIEKHYGHSLGVWSERTTVLSENSTEDEELPEAGQHPAVVMYWSLSVAIFSIGGMLSSFLVGFVGDLKGRVKGMLMINFLAVVAGLLMGLCKMWKPHIMVISGRAVMGFYCGLTSGLVPMYIGEIAPKAYRGALGTLHQLAIVTGILISQVIGLDFILGNDGMWPLLLGLSGAPAVLQTILLPLCPESPRYLYIVLGKEQEARNSLYRLRGPYDATADVEEMRREKEEADKEARISILSLIRSSVYRQQLIVALMMHFSQQFSGINAIFYYSTSIFARAGVGQPVYATIGMGAINTVFTMVSNDYSWMSYVSMSAIFLFVSFFEIGPGPIPWFIVAELFSQGPRPAAIALAGCCNWTSNFIIGMTFPYIQGLLDVYVFILFAGLLLCFTVFTYLRVPETKGKTFEEIAAVFQKGKKKLAEAPKDHAELEQLKTSTDA</sequence>
<dbReference type="GO" id="GO:0055056">
    <property type="term" value="F:D-glucose transmembrane transporter activity"/>
    <property type="evidence" value="ECO:0007669"/>
    <property type="project" value="TreeGrafter"/>
</dbReference>
<feature type="transmembrane region" description="Helical" evidence="14">
    <location>
        <begin position="411"/>
        <end position="430"/>
    </location>
</feature>
<evidence type="ECO:0000256" key="4">
    <source>
        <dbReference type="ARBA" id="ARBA00007004"/>
    </source>
</evidence>
<keyword evidence="8" id="KW-0762">Sugar transport</keyword>
<name>A0A7N6FGQ8_ANATE</name>
<dbReference type="PROSITE" id="PS00217">
    <property type="entry name" value="SUGAR_TRANSPORT_2"/>
    <property type="match status" value="1"/>
</dbReference>
<dbReference type="InterPro" id="IPR020846">
    <property type="entry name" value="MFS_dom"/>
</dbReference>
<evidence type="ECO:0000256" key="1">
    <source>
        <dbReference type="ARBA" id="ARBA00000590"/>
    </source>
</evidence>
<dbReference type="InterPro" id="IPR005828">
    <property type="entry name" value="MFS_sugar_transport-like"/>
</dbReference>
<gene>
    <name evidence="16" type="primary">SLC2A2</name>
</gene>
<reference evidence="16" key="1">
    <citation type="submission" date="2021-04" db="EMBL/GenBank/DDBJ databases">
        <authorList>
            <consortium name="Wellcome Sanger Institute Data Sharing"/>
        </authorList>
    </citation>
    <scope>NUCLEOTIDE SEQUENCE [LARGE SCALE GENOMIC DNA]</scope>
</reference>
<dbReference type="PANTHER" id="PTHR23503">
    <property type="entry name" value="SOLUTE CARRIER FAMILY 2"/>
    <property type="match status" value="1"/>
</dbReference>
<dbReference type="PANTHER" id="PTHR23503:SF27">
    <property type="entry name" value="SOLUTE CARRIER FAMILY 2, FACILITATED GLUCOSE TRANSPORTER MEMBER 2"/>
    <property type="match status" value="1"/>
</dbReference>
<evidence type="ECO:0000256" key="8">
    <source>
        <dbReference type="ARBA" id="ARBA00022597"/>
    </source>
</evidence>
<keyword evidence="10 14" id="KW-1133">Transmembrane helix</keyword>
<dbReference type="GO" id="GO:0005353">
    <property type="term" value="F:fructose transmembrane transporter activity"/>
    <property type="evidence" value="ECO:0007669"/>
    <property type="project" value="UniProtKB-ARBA"/>
</dbReference>
<dbReference type="GO" id="GO:1990539">
    <property type="term" value="P:fructose import across plasma membrane"/>
    <property type="evidence" value="ECO:0007669"/>
    <property type="project" value="UniProtKB-ARBA"/>
</dbReference>
<dbReference type="GO" id="GO:0005903">
    <property type="term" value="C:brush border"/>
    <property type="evidence" value="ECO:0007669"/>
    <property type="project" value="TreeGrafter"/>
</dbReference>
<feature type="transmembrane region" description="Helical" evidence="14">
    <location>
        <begin position="382"/>
        <end position="405"/>
    </location>
</feature>
<feature type="transmembrane region" description="Helical" evidence="14">
    <location>
        <begin position="137"/>
        <end position="158"/>
    </location>
</feature>
<dbReference type="SUPFAM" id="SSF103473">
    <property type="entry name" value="MFS general substrate transporter"/>
    <property type="match status" value="1"/>
</dbReference>
<keyword evidence="9 14" id="KW-0812">Transmembrane</keyword>
<feature type="domain" description="Major facilitator superfamily (MFS) profile" evidence="15">
    <location>
        <begin position="13"/>
        <end position="436"/>
    </location>
</feature>
<feature type="transmembrane region" description="Helical" evidence="14">
    <location>
        <begin position="111"/>
        <end position="131"/>
    </location>
</feature>
<evidence type="ECO:0000256" key="3">
    <source>
        <dbReference type="ARBA" id="ARBA00004651"/>
    </source>
</evidence>
<keyword evidence="6" id="KW-0813">Transport</keyword>
<evidence type="ECO:0000256" key="9">
    <source>
        <dbReference type="ARBA" id="ARBA00022692"/>
    </source>
</evidence>
<dbReference type="PRINTS" id="PR00171">
    <property type="entry name" value="SUGRTRNSPORT"/>
</dbReference>
<organism evidence="16 17">
    <name type="scientific">Anabas testudineus</name>
    <name type="common">Climbing perch</name>
    <name type="synonym">Anthias testudineus</name>
    <dbReference type="NCBI Taxonomy" id="64144"/>
    <lineage>
        <taxon>Eukaryota</taxon>
        <taxon>Metazoa</taxon>
        <taxon>Chordata</taxon>
        <taxon>Craniata</taxon>
        <taxon>Vertebrata</taxon>
        <taxon>Euteleostomi</taxon>
        <taxon>Actinopterygii</taxon>
        <taxon>Neopterygii</taxon>
        <taxon>Teleostei</taxon>
        <taxon>Neoteleostei</taxon>
        <taxon>Acanthomorphata</taxon>
        <taxon>Anabantaria</taxon>
        <taxon>Anabantiformes</taxon>
        <taxon>Anabantoidei</taxon>
        <taxon>Anabantidae</taxon>
        <taxon>Anabas</taxon>
    </lineage>
</organism>
<reference evidence="16" key="3">
    <citation type="submission" date="2025-09" db="UniProtKB">
        <authorList>
            <consortium name="Ensembl"/>
        </authorList>
    </citation>
    <scope>IDENTIFICATION</scope>
</reference>
<dbReference type="InterPro" id="IPR045263">
    <property type="entry name" value="GLUT"/>
</dbReference>
<dbReference type="PROSITE" id="PS50850">
    <property type="entry name" value="MFS"/>
    <property type="match status" value="1"/>
</dbReference>
<evidence type="ECO:0000256" key="6">
    <source>
        <dbReference type="ARBA" id="ARBA00022448"/>
    </source>
</evidence>
<evidence type="ECO:0000256" key="12">
    <source>
        <dbReference type="ARBA" id="ARBA00029961"/>
    </source>
</evidence>
<evidence type="ECO:0000256" key="11">
    <source>
        <dbReference type="ARBA" id="ARBA00023136"/>
    </source>
</evidence>
<comment type="catalytic activity">
    <reaction evidence="1">
        <text>D-fructose(out) = D-fructose(in)</text>
        <dbReference type="Rhea" id="RHEA:60372"/>
        <dbReference type="ChEBI" id="CHEBI:37721"/>
    </reaction>
</comment>
<dbReference type="InterPro" id="IPR005829">
    <property type="entry name" value="Sugar_transporter_CS"/>
</dbReference>
<comment type="similarity">
    <text evidence="4">Belongs to the major facilitator superfamily. Sugar transporter (TC 2.A.1.1) family. Glucose transporter subfamily.</text>
</comment>
<evidence type="ECO:0000256" key="2">
    <source>
        <dbReference type="ARBA" id="ARBA00004135"/>
    </source>
</evidence>
<reference evidence="16" key="2">
    <citation type="submission" date="2025-08" db="UniProtKB">
        <authorList>
            <consortium name="Ensembl"/>
        </authorList>
    </citation>
    <scope>IDENTIFICATION</scope>
</reference>
<evidence type="ECO:0000256" key="10">
    <source>
        <dbReference type="ARBA" id="ARBA00022989"/>
    </source>
</evidence>
<dbReference type="Gene3D" id="1.20.1250.20">
    <property type="entry name" value="MFS general substrate transporter like domains"/>
    <property type="match status" value="2"/>
</dbReference>
<evidence type="ECO:0000313" key="16">
    <source>
        <dbReference type="Ensembl" id="ENSATEP00000060097.1"/>
    </source>
</evidence>
<evidence type="ECO:0000259" key="15">
    <source>
        <dbReference type="PROSITE" id="PS50850"/>
    </source>
</evidence>
<dbReference type="InterPro" id="IPR036259">
    <property type="entry name" value="MFS_trans_sf"/>
</dbReference>
<dbReference type="GO" id="GO:0070837">
    <property type="term" value="P:dehydroascorbic acid transport"/>
    <property type="evidence" value="ECO:0007669"/>
    <property type="project" value="TreeGrafter"/>
</dbReference>
<dbReference type="Pfam" id="PF00083">
    <property type="entry name" value="Sugar_tr"/>
    <property type="match status" value="2"/>
</dbReference>
<dbReference type="AlphaFoldDB" id="A0A7N6FGQ8"/>
<dbReference type="GeneTree" id="ENSGT00940000155708"/>
<evidence type="ECO:0000313" key="17">
    <source>
        <dbReference type="Proteomes" id="UP000265040"/>
    </source>
</evidence>
<feature type="transmembrane region" description="Helical" evidence="14">
    <location>
        <begin position="343"/>
        <end position="361"/>
    </location>
</feature>
<evidence type="ECO:0000256" key="5">
    <source>
        <dbReference type="ARBA" id="ARBA00015973"/>
    </source>
</evidence>
<feature type="transmembrane region" description="Helical" evidence="14">
    <location>
        <begin position="170"/>
        <end position="194"/>
    </location>
</feature>